<comment type="subcellular location">
    <subcellularLocation>
        <location evidence="8">Cytoplasm</location>
    </subcellularLocation>
</comment>
<comment type="function">
    <text evidence="8">Transfers a GMP moiety from GTP to Mo-molybdopterin (Mo-MPT) cofactor (Moco or molybdenum cofactor) to form Mo-molybdopterin guanine dinucleotide (Mo-MGD) cofactor.</text>
</comment>
<evidence type="ECO:0000256" key="8">
    <source>
        <dbReference type="HAMAP-Rule" id="MF_00316"/>
    </source>
</evidence>
<proteinExistence type="inferred from homology"/>
<evidence type="ECO:0000256" key="6">
    <source>
        <dbReference type="ARBA" id="ARBA00023134"/>
    </source>
</evidence>
<comment type="catalytic activity">
    <reaction evidence="8">
        <text>Mo-molybdopterin + GTP + H(+) = Mo-molybdopterin guanine dinucleotide + diphosphate</text>
        <dbReference type="Rhea" id="RHEA:34243"/>
        <dbReference type="ChEBI" id="CHEBI:15378"/>
        <dbReference type="ChEBI" id="CHEBI:33019"/>
        <dbReference type="ChEBI" id="CHEBI:37565"/>
        <dbReference type="ChEBI" id="CHEBI:71302"/>
        <dbReference type="ChEBI" id="CHEBI:71310"/>
        <dbReference type="EC" id="2.7.7.77"/>
    </reaction>
</comment>
<reference evidence="10" key="1">
    <citation type="submission" date="2019-10" db="EMBL/GenBank/DDBJ databases">
        <title>Draft genome sequece of Microseira wollei NIES-4236.</title>
        <authorList>
            <person name="Yamaguchi H."/>
            <person name="Suzuki S."/>
            <person name="Kawachi M."/>
        </authorList>
    </citation>
    <scope>NUCLEOTIDE SEQUENCE</scope>
    <source>
        <strain evidence="10">NIES-4236</strain>
    </source>
</reference>
<keyword evidence="11" id="KW-1185">Reference proteome</keyword>
<feature type="binding site" evidence="8">
    <location>
        <position position="112"/>
    </location>
    <ligand>
        <name>Mg(2+)</name>
        <dbReference type="ChEBI" id="CHEBI:18420"/>
    </ligand>
</feature>
<dbReference type="Proteomes" id="UP001050975">
    <property type="component" value="Unassembled WGS sequence"/>
</dbReference>
<dbReference type="Gene3D" id="3.90.550.10">
    <property type="entry name" value="Spore Coat Polysaccharide Biosynthesis Protein SpsA, Chain A"/>
    <property type="match status" value="1"/>
</dbReference>
<feature type="domain" description="MobA-like NTP transferase" evidence="9">
    <location>
        <begin position="19"/>
        <end position="174"/>
    </location>
</feature>
<evidence type="ECO:0000256" key="2">
    <source>
        <dbReference type="ARBA" id="ARBA00022679"/>
    </source>
</evidence>
<keyword evidence="2 8" id="KW-0808">Transferase</keyword>
<keyword evidence="6 8" id="KW-0342">GTP-binding</keyword>
<dbReference type="CDD" id="cd02503">
    <property type="entry name" value="MobA"/>
    <property type="match status" value="1"/>
</dbReference>
<dbReference type="NCBIfam" id="NF002741">
    <property type="entry name" value="PRK02726.1"/>
    <property type="match status" value="1"/>
</dbReference>
<comment type="similarity">
    <text evidence="8">Belongs to the MobA family.</text>
</comment>
<keyword evidence="1 8" id="KW-0963">Cytoplasm</keyword>
<name>A0AAV3XFY9_9CYAN</name>
<evidence type="ECO:0000256" key="7">
    <source>
        <dbReference type="ARBA" id="ARBA00023150"/>
    </source>
</evidence>
<dbReference type="RefSeq" id="WP_226586188.1">
    <property type="nucleotide sequence ID" value="NZ_BLAY01000088.1"/>
</dbReference>
<dbReference type="EC" id="2.7.7.77" evidence="8"/>
<comment type="domain">
    <text evidence="8">The N-terminal domain determines nucleotide recognition and specific binding, while the C-terminal domain determines the specific binding to the target protein.</text>
</comment>
<keyword evidence="5 8" id="KW-0460">Magnesium</keyword>
<accession>A0AAV3XFY9</accession>
<dbReference type="PANTHER" id="PTHR19136">
    <property type="entry name" value="MOLYBDENUM COFACTOR GUANYLYLTRANSFERASE"/>
    <property type="match status" value="1"/>
</dbReference>
<dbReference type="InterPro" id="IPR029044">
    <property type="entry name" value="Nucleotide-diphossugar_trans"/>
</dbReference>
<dbReference type="Pfam" id="PF12804">
    <property type="entry name" value="NTP_transf_3"/>
    <property type="match status" value="1"/>
</dbReference>
<dbReference type="InterPro" id="IPR025877">
    <property type="entry name" value="MobA-like_NTP_Trfase"/>
</dbReference>
<evidence type="ECO:0000313" key="10">
    <source>
        <dbReference type="EMBL" id="GET40351.1"/>
    </source>
</evidence>
<dbReference type="AlphaFoldDB" id="A0AAV3XFY9"/>
<dbReference type="SUPFAM" id="SSF53448">
    <property type="entry name" value="Nucleotide-diphospho-sugar transferases"/>
    <property type="match status" value="1"/>
</dbReference>
<dbReference type="GO" id="GO:0005525">
    <property type="term" value="F:GTP binding"/>
    <property type="evidence" value="ECO:0007669"/>
    <property type="project" value="UniProtKB-UniRule"/>
</dbReference>
<gene>
    <name evidence="8" type="primary">mobA</name>
    <name evidence="10" type="ORF">MiSe_51600</name>
</gene>
<evidence type="ECO:0000256" key="5">
    <source>
        <dbReference type="ARBA" id="ARBA00022842"/>
    </source>
</evidence>
<comment type="caution">
    <text evidence="8">Lacks conserved residue(s) required for the propagation of feature annotation.</text>
</comment>
<sequence>MIALNSQLESQSSKLFLSAVILAGGKSSRMGQDKALIPWDGIPLLQRVCQVASQCCQQVYIITPWPERYQEILTDFNYQFLVESNPGQGPLVALAQALAEIPSEWVLLLACDLPLLQVEIIRDWADRLNNIPGSILANVPQQETFWQPTCGFYRREALPELQKFIQAGGRSFQTWLEQIPVAPILVDEQLSNMLFNCNRPMDLKKGNW</sequence>
<dbReference type="GO" id="GO:0005737">
    <property type="term" value="C:cytoplasm"/>
    <property type="evidence" value="ECO:0007669"/>
    <property type="project" value="UniProtKB-SubCell"/>
</dbReference>
<evidence type="ECO:0000256" key="4">
    <source>
        <dbReference type="ARBA" id="ARBA00022741"/>
    </source>
</evidence>
<dbReference type="EMBL" id="BLAY01000088">
    <property type="protein sequence ID" value="GET40351.1"/>
    <property type="molecule type" value="Genomic_DNA"/>
</dbReference>
<keyword evidence="3 8" id="KW-0479">Metal-binding</keyword>
<feature type="binding site" evidence="8">
    <location>
        <position position="112"/>
    </location>
    <ligand>
        <name>GTP</name>
        <dbReference type="ChEBI" id="CHEBI:37565"/>
    </ligand>
</feature>
<evidence type="ECO:0000256" key="3">
    <source>
        <dbReference type="ARBA" id="ARBA00022723"/>
    </source>
</evidence>
<dbReference type="InterPro" id="IPR013482">
    <property type="entry name" value="Molybde_CF_guanTrfase"/>
</dbReference>
<evidence type="ECO:0000313" key="11">
    <source>
        <dbReference type="Proteomes" id="UP001050975"/>
    </source>
</evidence>
<comment type="cofactor">
    <cofactor evidence="8">
        <name>Mg(2+)</name>
        <dbReference type="ChEBI" id="CHEBI:18420"/>
    </cofactor>
</comment>
<dbReference type="HAMAP" id="MF_00316">
    <property type="entry name" value="MobA"/>
    <property type="match status" value="1"/>
</dbReference>
<feature type="binding site" evidence="8">
    <location>
        <begin position="22"/>
        <end position="24"/>
    </location>
    <ligand>
        <name>GTP</name>
        <dbReference type="ChEBI" id="CHEBI:37565"/>
    </ligand>
</feature>
<dbReference type="PANTHER" id="PTHR19136:SF81">
    <property type="entry name" value="MOLYBDENUM COFACTOR GUANYLYLTRANSFERASE"/>
    <property type="match status" value="1"/>
</dbReference>
<dbReference type="GO" id="GO:0046872">
    <property type="term" value="F:metal ion binding"/>
    <property type="evidence" value="ECO:0007669"/>
    <property type="project" value="UniProtKB-KW"/>
</dbReference>
<protein>
    <recommendedName>
        <fullName evidence="8">Probable molybdenum cofactor guanylyltransferase</fullName>
        <shortName evidence="8">MoCo guanylyltransferase</shortName>
        <ecNumber evidence="8">2.7.7.77</ecNumber>
    </recommendedName>
    <alternativeName>
        <fullName evidence="8">GTP:molybdopterin guanylyltransferase</fullName>
    </alternativeName>
    <alternativeName>
        <fullName evidence="8">Mo-MPT guanylyltransferase</fullName>
    </alternativeName>
    <alternativeName>
        <fullName evidence="8">Molybdopterin guanylyltransferase</fullName>
    </alternativeName>
    <alternativeName>
        <fullName evidence="8">Molybdopterin-guanine dinucleotide synthase</fullName>
        <shortName evidence="8">MGD synthase</shortName>
    </alternativeName>
</protein>
<dbReference type="GO" id="GO:0061603">
    <property type="term" value="F:molybdenum cofactor guanylyltransferase activity"/>
    <property type="evidence" value="ECO:0007669"/>
    <property type="project" value="UniProtKB-EC"/>
</dbReference>
<comment type="caution">
    <text evidence="10">The sequence shown here is derived from an EMBL/GenBank/DDBJ whole genome shotgun (WGS) entry which is preliminary data.</text>
</comment>
<evidence type="ECO:0000259" key="9">
    <source>
        <dbReference type="Pfam" id="PF12804"/>
    </source>
</evidence>
<evidence type="ECO:0000256" key="1">
    <source>
        <dbReference type="ARBA" id="ARBA00022490"/>
    </source>
</evidence>
<organism evidence="10 11">
    <name type="scientific">Microseira wollei NIES-4236</name>
    <dbReference type="NCBI Taxonomy" id="2530354"/>
    <lineage>
        <taxon>Bacteria</taxon>
        <taxon>Bacillati</taxon>
        <taxon>Cyanobacteriota</taxon>
        <taxon>Cyanophyceae</taxon>
        <taxon>Oscillatoriophycideae</taxon>
        <taxon>Aerosakkonematales</taxon>
        <taxon>Aerosakkonemataceae</taxon>
        <taxon>Microseira</taxon>
    </lineage>
</organism>
<keyword evidence="4 8" id="KW-0547">Nucleotide-binding</keyword>
<dbReference type="GO" id="GO:0006777">
    <property type="term" value="P:Mo-molybdopterin cofactor biosynthetic process"/>
    <property type="evidence" value="ECO:0007669"/>
    <property type="project" value="UniProtKB-KW"/>
</dbReference>
<feature type="binding site" evidence="8">
    <location>
        <position position="34"/>
    </location>
    <ligand>
        <name>GTP</name>
        <dbReference type="ChEBI" id="CHEBI:37565"/>
    </ligand>
</feature>
<keyword evidence="7 8" id="KW-0501">Molybdenum cofactor biosynthesis</keyword>